<evidence type="ECO:0000313" key="8">
    <source>
        <dbReference type="Proteomes" id="UP000789342"/>
    </source>
</evidence>
<evidence type="ECO:0000256" key="1">
    <source>
        <dbReference type="ARBA" id="ARBA00004141"/>
    </source>
</evidence>
<keyword evidence="4 6" id="KW-0472">Membrane</keyword>
<dbReference type="PANTHER" id="PTHR16201:SF37">
    <property type="entry name" value="PQ-LOOP REPEAT-CONTAINING PROTEIN"/>
    <property type="match status" value="1"/>
</dbReference>
<feature type="transmembrane region" description="Helical" evidence="6">
    <location>
        <begin position="321"/>
        <end position="343"/>
    </location>
</feature>
<evidence type="ECO:0000256" key="2">
    <source>
        <dbReference type="ARBA" id="ARBA00022692"/>
    </source>
</evidence>
<evidence type="ECO:0000256" key="5">
    <source>
        <dbReference type="SAM" id="MobiDB-lite"/>
    </source>
</evidence>
<dbReference type="InterPro" id="IPR006603">
    <property type="entry name" value="PQ-loop_rpt"/>
</dbReference>
<evidence type="ECO:0000256" key="3">
    <source>
        <dbReference type="ARBA" id="ARBA00022989"/>
    </source>
</evidence>
<feature type="transmembrane region" description="Helical" evidence="6">
    <location>
        <begin position="288"/>
        <end position="309"/>
    </location>
</feature>
<dbReference type="AlphaFoldDB" id="A0A9N8ZEA2"/>
<feature type="region of interest" description="Disordered" evidence="5">
    <location>
        <begin position="381"/>
        <end position="403"/>
    </location>
</feature>
<keyword evidence="3 6" id="KW-1133">Transmembrane helix</keyword>
<gene>
    <name evidence="7" type="ORF">AMORRO_LOCUS2427</name>
</gene>
<feature type="transmembrane region" description="Helical" evidence="6">
    <location>
        <begin position="227"/>
        <end position="247"/>
    </location>
</feature>
<feature type="transmembrane region" description="Helical" evidence="6">
    <location>
        <begin position="169"/>
        <end position="188"/>
    </location>
</feature>
<sequence length="403" mass="46180">MAWWTEARFGRFFRLLYAWVHEERTGAPNSSICRYLREHSKSTDGRTTREAWCVNPVDHNRRVKYHVSMNTVTSGRARDECKMSEFDALYLSGGSSTKKIRLKNTSPDYHHPEQRVQTTGNVDHTDIPGYFVILENVFGLIGTVFWSFQLVPQVYKNWRSKSTRGLSAVMMLLWTFSGISYGIYAIIIELSIPLMIQPQLFGAICLICFTQCLYYEHPKFVGRKAKSGFMFLTIVLISAVVQTTVIYGIKAASDRDIRWPETLCGIIPVVFIITGFIPQYYEIYRKGLVCGISLLFMTIDILGAIFSTISLAFRPPPFDTLASVCYISVFILDSIIVLLYYLLKWLHEKRTLDTKGEETREYEKEGVVIDLVNEDDWTVKRGENGNGSNVFDGENDKIEEKFG</sequence>
<dbReference type="OrthoDB" id="407617at2759"/>
<evidence type="ECO:0000256" key="4">
    <source>
        <dbReference type="ARBA" id="ARBA00023136"/>
    </source>
</evidence>
<protein>
    <submittedName>
        <fullName evidence="7">9100_t:CDS:1</fullName>
    </submittedName>
</protein>
<evidence type="ECO:0000256" key="6">
    <source>
        <dbReference type="SAM" id="Phobius"/>
    </source>
</evidence>
<feature type="compositionally biased region" description="Basic and acidic residues" evidence="5">
    <location>
        <begin position="394"/>
        <end position="403"/>
    </location>
</feature>
<dbReference type="Proteomes" id="UP000789342">
    <property type="component" value="Unassembled WGS sequence"/>
</dbReference>
<keyword evidence="2 6" id="KW-0812">Transmembrane</keyword>
<reference evidence="7" key="1">
    <citation type="submission" date="2021-06" db="EMBL/GenBank/DDBJ databases">
        <authorList>
            <person name="Kallberg Y."/>
            <person name="Tangrot J."/>
            <person name="Rosling A."/>
        </authorList>
    </citation>
    <scope>NUCLEOTIDE SEQUENCE</scope>
    <source>
        <strain evidence="7">CL551</strain>
    </source>
</reference>
<keyword evidence="8" id="KW-1185">Reference proteome</keyword>
<dbReference type="EMBL" id="CAJVPV010001021">
    <property type="protein sequence ID" value="CAG8483582.1"/>
    <property type="molecule type" value="Genomic_DNA"/>
</dbReference>
<name>A0A9N8ZEA2_9GLOM</name>
<dbReference type="SMART" id="SM00679">
    <property type="entry name" value="CTNS"/>
    <property type="match status" value="2"/>
</dbReference>
<dbReference type="InterPro" id="IPR051415">
    <property type="entry name" value="LAAT-1"/>
</dbReference>
<dbReference type="GO" id="GO:0016020">
    <property type="term" value="C:membrane"/>
    <property type="evidence" value="ECO:0007669"/>
    <property type="project" value="UniProtKB-SubCell"/>
</dbReference>
<proteinExistence type="predicted"/>
<dbReference type="PANTHER" id="PTHR16201">
    <property type="entry name" value="SEVEN TRANSMEMBRANE PROTEIN 1-RELATED"/>
    <property type="match status" value="1"/>
</dbReference>
<comment type="caution">
    <text evidence="7">The sequence shown here is derived from an EMBL/GenBank/DDBJ whole genome shotgun (WGS) entry which is preliminary data.</text>
</comment>
<evidence type="ECO:0000313" key="7">
    <source>
        <dbReference type="EMBL" id="CAG8483582.1"/>
    </source>
</evidence>
<comment type="subcellular location">
    <subcellularLocation>
        <location evidence="1">Membrane</location>
        <topology evidence="1">Multi-pass membrane protein</topology>
    </subcellularLocation>
</comment>
<dbReference type="Pfam" id="PF04193">
    <property type="entry name" value="PQ-loop"/>
    <property type="match status" value="2"/>
</dbReference>
<accession>A0A9N8ZEA2</accession>
<feature type="transmembrane region" description="Helical" evidence="6">
    <location>
        <begin position="194"/>
        <end position="215"/>
    </location>
</feature>
<dbReference type="Gene3D" id="1.20.1280.290">
    <property type="match status" value="2"/>
</dbReference>
<organism evidence="7 8">
    <name type="scientific">Acaulospora morrowiae</name>
    <dbReference type="NCBI Taxonomy" id="94023"/>
    <lineage>
        <taxon>Eukaryota</taxon>
        <taxon>Fungi</taxon>
        <taxon>Fungi incertae sedis</taxon>
        <taxon>Mucoromycota</taxon>
        <taxon>Glomeromycotina</taxon>
        <taxon>Glomeromycetes</taxon>
        <taxon>Diversisporales</taxon>
        <taxon>Acaulosporaceae</taxon>
        <taxon>Acaulospora</taxon>
    </lineage>
</organism>
<feature type="transmembrane region" description="Helical" evidence="6">
    <location>
        <begin position="259"/>
        <end position="281"/>
    </location>
</feature>